<dbReference type="InterPro" id="IPR019183">
    <property type="entry name" value="NAA25_NatB_aux_su"/>
</dbReference>
<sequence length="124" mass="14714">MLASPLWADSNDLLREYLKFMDDHFRESADLTFLVYSHRNYSKVIEFVQFKERLQRSSQYLMAKIELPIVQLKQDSNNIDEEERILESLRFGTHFVELSNEIRSKNLTFNEDLKLRPSGPVLLC</sequence>
<dbReference type="EMBL" id="JAVIJP010000007">
    <property type="protein sequence ID" value="KAL3649169.1"/>
    <property type="molecule type" value="Genomic_DNA"/>
</dbReference>
<protein>
    <submittedName>
        <fullName evidence="2">N-alpha-acetyltransferase 25, NatB auxiliary subunit</fullName>
    </submittedName>
</protein>
<reference evidence="3" key="1">
    <citation type="journal article" date="2024" name="IScience">
        <title>Strigolactones Initiate the Formation of Haustorium-like Structures in Castilleja.</title>
        <authorList>
            <person name="Buerger M."/>
            <person name="Peterson D."/>
            <person name="Chory J."/>
        </authorList>
    </citation>
    <scope>NUCLEOTIDE SEQUENCE [LARGE SCALE GENOMIC DNA]</scope>
</reference>
<comment type="similarity">
    <text evidence="1">Belongs to the MDM20/NAA25 family.</text>
</comment>
<dbReference type="Proteomes" id="UP001632038">
    <property type="component" value="Unassembled WGS sequence"/>
</dbReference>
<keyword evidence="3" id="KW-1185">Reference proteome</keyword>
<dbReference type="PANTHER" id="PTHR22767">
    <property type="entry name" value="N-TERMINAL ACETYLTRANSFERASE-RELATED"/>
    <property type="match status" value="1"/>
</dbReference>
<accession>A0ABD3E4W9</accession>
<dbReference type="Pfam" id="PF09797">
    <property type="entry name" value="NatB_MDM20"/>
    <property type="match status" value="1"/>
</dbReference>
<gene>
    <name evidence="2" type="primary">NAA25_2</name>
    <name evidence="2" type="ORF">CASFOL_005572</name>
</gene>
<evidence type="ECO:0000256" key="1">
    <source>
        <dbReference type="ARBA" id="ARBA00006298"/>
    </source>
</evidence>
<dbReference type="PANTHER" id="PTHR22767:SF3">
    <property type="entry name" value="N-ALPHA-ACETYLTRANSFERASE 25, NATB AUXILIARY SUBUNIT"/>
    <property type="match status" value="1"/>
</dbReference>
<proteinExistence type="inferred from homology"/>
<evidence type="ECO:0000313" key="3">
    <source>
        <dbReference type="Proteomes" id="UP001632038"/>
    </source>
</evidence>
<dbReference type="AlphaFoldDB" id="A0ABD3E4W9"/>
<evidence type="ECO:0000313" key="2">
    <source>
        <dbReference type="EMBL" id="KAL3649169.1"/>
    </source>
</evidence>
<comment type="caution">
    <text evidence="2">The sequence shown here is derived from an EMBL/GenBank/DDBJ whole genome shotgun (WGS) entry which is preliminary data.</text>
</comment>
<organism evidence="2 3">
    <name type="scientific">Castilleja foliolosa</name>
    <dbReference type="NCBI Taxonomy" id="1961234"/>
    <lineage>
        <taxon>Eukaryota</taxon>
        <taxon>Viridiplantae</taxon>
        <taxon>Streptophyta</taxon>
        <taxon>Embryophyta</taxon>
        <taxon>Tracheophyta</taxon>
        <taxon>Spermatophyta</taxon>
        <taxon>Magnoliopsida</taxon>
        <taxon>eudicotyledons</taxon>
        <taxon>Gunneridae</taxon>
        <taxon>Pentapetalae</taxon>
        <taxon>asterids</taxon>
        <taxon>lamiids</taxon>
        <taxon>Lamiales</taxon>
        <taxon>Orobanchaceae</taxon>
        <taxon>Pedicularideae</taxon>
        <taxon>Castillejinae</taxon>
        <taxon>Castilleja</taxon>
    </lineage>
</organism>
<name>A0ABD3E4W9_9LAMI</name>